<gene>
    <name evidence="1" type="ORF">LSTR_LSTR002258</name>
</gene>
<dbReference type="AlphaFoldDB" id="A0A482XEN3"/>
<dbReference type="InParanoid" id="A0A482XEN3"/>
<keyword evidence="2" id="KW-1185">Reference proteome</keyword>
<accession>A0A482XEN3</accession>
<comment type="caution">
    <text evidence="1">The sequence shown here is derived from an EMBL/GenBank/DDBJ whole genome shotgun (WGS) entry which is preliminary data.</text>
</comment>
<dbReference type="EMBL" id="QKKF02010496">
    <property type="protein sequence ID" value="RZF44485.1"/>
    <property type="molecule type" value="Genomic_DNA"/>
</dbReference>
<proteinExistence type="predicted"/>
<name>A0A482XEN3_LAOST</name>
<sequence length="206" mass="22925">MNASQLFSFCYRDEQDEEGSRRELAVGWLKNGLQDIYSGDDRDGRGGGMHCSAQFLISGDGPCRHNGVAREKIHQCSKRGWNGSFSRGSTDLNRRIGIETVHKIGQLTGFLALDNVLGHLGKTNVQVEAAEKEFEKQIKFGGSEVCTFHFAAWKSVDAPLSKDGRKRYFWGPEQMPHELANEGNYSAEIGGIRNECEDCLTSSHTH</sequence>
<dbReference type="Proteomes" id="UP000291343">
    <property type="component" value="Unassembled WGS sequence"/>
</dbReference>
<evidence type="ECO:0000313" key="1">
    <source>
        <dbReference type="EMBL" id="RZF44485.1"/>
    </source>
</evidence>
<protein>
    <submittedName>
        <fullName evidence="1">Uncharacterized protein</fullName>
    </submittedName>
</protein>
<evidence type="ECO:0000313" key="2">
    <source>
        <dbReference type="Proteomes" id="UP000291343"/>
    </source>
</evidence>
<organism evidence="1 2">
    <name type="scientific">Laodelphax striatellus</name>
    <name type="common">Small brown planthopper</name>
    <name type="synonym">Delphax striatella</name>
    <dbReference type="NCBI Taxonomy" id="195883"/>
    <lineage>
        <taxon>Eukaryota</taxon>
        <taxon>Metazoa</taxon>
        <taxon>Ecdysozoa</taxon>
        <taxon>Arthropoda</taxon>
        <taxon>Hexapoda</taxon>
        <taxon>Insecta</taxon>
        <taxon>Pterygota</taxon>
        <taxon>Neoptera</taxon>
        <taxon>Paraneoptera</taxon>
        <taxon>Hemiptera</taxon>
        <taxon>Auchenorrhyncha</taxon>
        <taxon>Fulgoroidea</taxon>
        <taxon>Delphacidae</taxon>
        <taxon>Criomorphinae</taxon>
        <taxon>Laodelphax</taxon>
    </lineage>
</organism>
<reference evidence="1 2" key="1">
    <citation type="journal article" date="2017" name="Gigascience">
        <title>Genome sequence of the small brown planthopper, Laodelphax striatellus.</title>
        <authorList>
            <person name="Zhu J."/>
            <person name="Jiang F."/>
            <person name="Wang X."/>
            <person name="Yang P."/>
            <person name="Bao Y."/>
            <person name="Zhao W."/>
            <person name="Wang W."/>
            <person name="Lu H."/>
            <person name="Wang Q."/>
            <person name="Cui N."/>
            <person name="Li J."/>
            <person name="Chen X."/>
            <person name="Luo L."/>
            <person name="Yu J."/>
            <person name="Kang L."/>
            <person name="Cui F."/>
        </authorList>
    </citation>
    <scope>NUCLEOTIDE SEQUENCE [LARGE SCALE GENOMIC DNA]</scope>
    <source>
        <strain evidence="1">Lst14</strain>
    </source>
</reference>